<dbReference type="GO" id="GO:0031012">
    <property type="term" value="C:extracellular matrix"/>
    <property type="evidence" value="ECO:0007669"/>
    <property type="project" value="TreeGrafter"/>
</dbReference>
<dbReference type="PROSITE" id="PS50213">
    <property type="entry name" value="FAS1"/>
    <property type="match status" value="1"/>
</dbReference>
<dbReference type="FunFam" id="2.30.180.10:FF:000019">
    <property type="entry name" value="Cell surface lipoprotein"/>
    <property type="match status" value="1"/>
</dbReference>
<dbReference type="Gene3D" id="2.30.180.10">
    <property type="entry name" value="FAS1 domain"/>
    <property type="match status" value="1"/>
</dbReference>
<dbReference type="PANTHER" id="PTHR10900:SF77">
    <property type="entry name" value="FI19380P1"/>
    <property type="match status" value="1"/>
</dbReference>
<protein>
    <recommendedName>
        <fullName evidence="4">FAS1 domain-containing protein</fullName>
    </recommendedName>
</protein>
<dbReference type="RefSeq" id="WP_007622120.1">
    <property type="nucleotide sequence ID" value="NZ_BANX01000023.1"/>
</dbReference>
<evidence type="ECO:0000313" key="5">
    <source>
        <dbReference type="EMBL" id="GAC69245.1"/>
    </source>
</evidence>
<feature type="chain" id="PRO_5038374691" description="FAS1 domain-containing protein" evidence="3">
    <location>
        <begin position="20"/>
        <end position="221"/>
    </location>
</feature>
<proteinExistence type="predicted"/>
<name>M0QKS6_9ACTN</name>
<evidence type="ECO:0000256" key="3">
    <source>
        <dbReference type="SAM" id="SignalP"/>
    </source>
</evidence>
<organism evidence="5 6">
    <name type="scientific">Gordonia soli NBRC 108243</name>
    <dbReference type="NCBI Taxonomy" id="1223545"/>
    <lineage>
        <taxon>Bacteria</taxon>
        <taxon>Bacillati</taxon>
        <taxon>Actinomycetota</taxon>
        <taxon>Actinomycetes</taxon>
        <taxon>Mycobacteriales</taxon>
        <taxon>Gordoniaceae</taxon>
        <taxon>Gordonia</taxon>
    </lineage>
</organism>
<gene>
    <name evidence="5" type="ORF">GS4_23_00400</name>
</gene>
<evidence type="ECO:0000256" key="2">
    <source>
        <dbReference type="SAM" id="MobiDB-lite"/>
    </source>
</evidence>
<dbReference type="EMBL" id="BANX01000023">
    <property type="protein sequence ID" value="GAC69245.1"/>
    <property type="molecule type" value="Genomic_DNA"/>
</dbReference>
<reference evidence="5 6" key="1">
    <citation type="submission" date="2013-01" db="EMBL/GenBank/DDBJ databases">
        <title>Whole genome shotgun sequence of Gordonia soli NBRC 108243.</title>
        <authorList>
            <person name="Isaki-Nakamura S."/>
            <person name="Hosoyama A."/>
            <person name="Tsuchikane K."/>
            <person name="Ando Y."/>
            <person name="Baba S."/>
            <person name="Ohji S."/>
            <person name="Hamada M."/>
            <person name="Tamura T."/>
            <person name="Yamazoe A."/>
            <person name="Yamazaki S."/>
            <person name="Fujita N."/>
        </authorList>
    </citation>
    <scope>NUCLEOTIDE SEQUENCE [LARGE SCALE GENOMIC DNA]</scope>
    <source>
        <strain evidence="5 6">NBRC 108243</strain>
    </source>
</reference>
<sequence length="221" mass="21771">MAIKGMQRLAVAASGAVLAIGLVAGCSSSDDSSSDSGSSSAAPMSSAMGGESGSMASGLVGPGCAAYAEANPSGPASVDGMATAPVATAAAANPMLKTLTQAVSGQLNPQVNLVDTLNNGQYTVFAPTDDAFAKLPPETIEKLKTDSALLTSILTYHVVSGQAAPDAVVKEHVTLDDGKKVTVTGSGDNLKVNDSGVVCGGVKTANATVYLIDTVLTPPAS</sequence>
<feature type="domain" description="FAS1" evidence="4">
    <location>
        <begin position="83"/>
        <end position="216"/>
    </location>
</feature>
<dbReference type="InterPro" id="IPR000782">
    <property type="entry name" value="FAS1_domain"/>
</dbReference>
<feature type="signal peptide" evidence="3">
    <location>
        <begin position="1"/>
        <end position="19"/>
    </location>
</feature>
<keyword evidence="1 3" id="KW-0732">Signal</keyword>
<feature type="region of interest" description="Disordered" evidence="2">
    <location>
        <begin position="28"/>
        <end position="53"/>
    </location>
</feature>
<keyword evidence="6" id="KW-1185">Reference proteome</keyword>
<dbReference type="STRING" id="1223545.GS4_23_00400"/>
<dbReference type="GO" id="GO:0030198">
    <property type="term" value="P:extracellular matrix organization"/>
    <property type="evidence" value="ECO:0007669"/>
    <property type="project" value="TreeGrafter"/>
</dbReference>
<evidence type="ECO:0000313" key="6">
    <source>
        <dbReference type="Proteomes" id="UP000011666"/>
    </source>
</evidence>
<dbReference type="GO" id="GO:0005615">
    <property type="term" value="C:extracellular space"/>
    <property type="evidence" value="ECO:0007669"/>
    <property type="project" value="TreeGrafter"/>
</dbReference>
<dbReference type="InterPro" id="IPR050904">
    <property type="entry name" value="Adhesion/Biosynth-related"/>
</dbReference>
<dbReference type="GO" id="GO:0007155">
    <property type="term" value="P:cell adhesion"/>
    <property type="evidence" value="ECO:0007669"/>
    <property type="project" value="TreeGrafter"/>
</dbReference>
<dbReference type="eggNOG" id="COG2335">
    <property type="taxonomic scope" value="Bacteria"/>
</dbReference>
<dbReference type="PROSITE" id="PS51257">
    <property type="entry name" value="PROKAR_LIPOPROTEIN"/>
    <property type="match status" value="1"/>
</dbReference>
<comment type="caution">
    <text evidence="5">The sequence shown here is derived from an EMBL/GenBank/DDBJ whole genome shotgun (WGS) entry which is preliminary data.</text>
</comment>
<evidence type="ECO:0000256" key="1">
    <source>
        <dbReference type="ARBA" id="ARBA00022729"/>
    </source>
</evidence>
<dbReference type="AlphaFoldDB" id="M0QKS6"/>
<dbReference type="Pfam" id="PF02469">
    <property type="entry name" value="Fasciclin"/>
    <property type="match status" value="1"/>
</dbReference>
<evidence type="ECO:0000259" key="4">
    <source>
        <dbReference type="PROSITE" id="PS50213"/>
    </source>
</evidence>
<dbReference type="PANTHER" id="PTHR10900">
    <property type="entry name" value="PERIOSTIN-RELATED"/>
    <property type="match status" value="1"/>
</dbReference>
<dbReference type="InterPro" id="IPR036378">
    <property type="entry name" value="FAS1_dom_sf"/>
</dbReference>
<accession>M0QKS6</accession>
<dbReference type="OrthoDB" id="9800666at2"/>
<dbReference type="Proteomes" id="UP000011666">
    <property type="component" value="Unassembled WGS sequence"/>
</dbReference>
<dbReference type="SMART" id="SM00554">
    <property type="entry name" value="FAS1"/>
    <property type="match status" value="1"/>
</dbReference>
<dbReference type="SUPFAM" id="SSF82153">
    <property type="entry name" value="FAS1 domain"/>
    <property type="match status" value="1"/>
</dbReference>
<dbReference type="GO" id="GO:0050839">
    <property type="term" value="F:cell adhesion molecule binding"/>
    <property type="evidence" value="ECO:0007669"/>
    <property type="project" value="TreeGrafter"/>
</dbReference>